<accession>A0ABS6RXX6</accession>
<gene>
    <name evidence="4" type="ORF">HWQ67_07765</name>
</gene>
<evidence type="ECO:0000313" key="5">
    <source>
        <dbReference type="Proteomes" id="UP001196980"/>
    </source>
</evidence>
<dbReference type="EMBL" id="JABXWD010000111">
    <property type="protein sequence ID" value="MBV6341480.1"/>
    <property type="molecule type" value="Genomic_DNA"/>
</dbReference>
<dbReference type="InterPro" id="IPR002104">
    <property type="entry name" value="Integrase_catalytic"/>
</dbReference>
<protein>
    <submittedName>
        <fullName evidence="4">Site-specific integrase</fullName>
    </submittedName>
</protein>
<comment type="caution">
    <text evidence="4">The sequence shown here is derived from an EMBL/GenBank/DDBJ whole genome shotgun (WGS) entry which is preliminary data.</text>
</comment>
<dbReference type="Proteomes" id="UP001196980">
    <property type="component" value="Unassembled WGS sequence"/>
</dbReference>
<comment type="similarity">
    <text evidence="1">Belongs to the 'phage' integrase family.</text>
</comment>
<evidence type="ECO:0000259" key="3">
    <source>
        <dbReference type="PROSITE" id="PS51898"/>
    </source>
</evidence>
<organism evidence="4 5">
    <name type="scientific">Candidatus Magnetobacterium casense</name>
    <dbReference type="NCBI Taxonomy" id="1455061"/>
    <lineage>
        <taxon>Bacteria</taxon>
        <taxon>Pseudomonadati</taxon>
        <taxon>Nitrospirota</taxon>
        <taxon>Thermodesulfovibrionia</taxon>
        <taxon>Thermodesulfovibrionales</taxon>
        <taxon>Candidatus Magnetobacteriaceae</taxon>
        <taxon>Candidatus Magnetobacterium</taxon>
    </lineage>
</organism>
<evidence type="ECO:0000256" key="2">
    <source>
        <dbReference type="ARBA" id="ARBA00023125"/>
    </source>
</evidence>
<keyword evidence="5" id="KW-1185">Reference proteome</keyword>
<dbReference type="Pfam" id="PF00589">
    <property type="entry name" value="Phage_integrase"/>
    <property type="match status" value="1"/>
</dbReference>
<dbReference type="InterPro" id="IPR050090">
    <property type="entry name" value="Tyrosine_recombinase_XerCD"/>
</dbReference>
<proteinExistence type="inferred from homology"/>
<keyword evidence="2" id="KW-0238">DNA-binding</keyword>
<dbReference type="PANTHER" id="PTHR30349:SF41">
    <property type="entry name" value="INTEGRASE_RECOMBINASE PROTEIN MJ0367-RELATED"/>
    <property type="match status" value="1"/>
</dbReference>
<evidence type="ECO:0000256" key="1">
    <source>
        <dbReference type="ARBA" id="ARBA00008857"/>
    </source>
</evidence>
<dbReference type="PANTHER" id="PTHR30349">
    <property type="entry name" value="PHAGE INTEGRASE-RELATED"/>
    <property type="match status" value="1"/>
</dbReference>
<reference evidence="4 5" key="1">
    <citation type="journal article" date="2020" name="J Geophys Res Biogeosci">
        <title>Magnetotaxis as an Adaptation to Enable Bacterial Shuttling of Microbial Sulfur and Sulfur Cycling Across Aquatic Oxic#Anoxic Interfaces.</title>
        <authorList>
            <person name="Li J."/>
            <person name="Liu P."/>
            <person name="Wang J."/>
            <person name="Roberts A.P."/>
            <person name="Pan Y."/>
        </authorList>
    </citation>
    <scope>NUCLEOTIDE SEQUENCE [LARGE SCALE GENOMIC DNA]</scope>
    <source>
        <strain evidence="4 5">MYR-1_YQ</strain>
    </source>
</reference>
<sequence>MADNPGTDLVPVNIKMFRLNKTTKSPAVIKARAAAGSYVPHLRLEEVLAIAQVAGAVRENGERNRLLVLTIFDGCLRVSEALALKVGDLKQSGEGWYVQVFGKGRKPGVAAISASLAAQLQAYAYRAKIQPHELFFPIKRSRAFQLIDAAMKAAGVEKPPHVGAVHVLRHSGLIERLRVTGNPKAVQEQARHSTAQMTLRYLKTLTAEEALKIQQQVDFGY</sequence>
<dbReference type="RefSeq" id="WP_218252115.1">
    <property type="nucleotide sequence ID" value="NZ_JABXWD010000111.1"/>
</dbReference>
<evidence type="ECO:0000313" key="4">
    <source>
        <dbReference type="EMBL" id="MBV6341480.1"/>
    </source>
</evidence>
<dbReference type="PROSITE" id="PS51898">
    <property type="entry name" value="TYR_RECOMBINASE"/>
    <property type="match status" value="1"/>
</dbReference>
<feature type="domain" description="Tyr recombinase" evidence="3">
    <location>
        <begin position="37"/>
        <end position="215"/>
    </location>
</feature>
<dbReference type="CDD" id="cd00397">
    <property type="entry name" value="DNA_BRE_C"/>
    <property type="match status" value="1"/>
</dbReference>
<name>A0ABS6RXX6_9BACT</name>